<keyword evidence="2" id="KW-0732">Signal</keyword>
<dbReference type="EMBL" id="RBUO01000169">
    <property type="protein sequence ID" value="RMV18871.1"/>
    <property type="molecule type" value="Genomic_DNA"/>
</dbReference>
<gene>
    <name evidence="3" type="ORF">ALP15_03195</name>
    <name evidence="4" type="ORF">ALP16_00168</name>
</gene>
<evidence type="ECO:0000256" key="1">
    <source>
        <dbReference type="SAM" id="MobiDB-lite"/>
    </source>
</evidence>
<feature type="chain" id="PRO_5036340179" evidence="2">
    <location>
        <begin position="26"/>
        <end position="120"/>
    </location>
</feature>
<sequence length="120" mass="12684">MSMIKQGLGLSLLALGIAQAGSVFAVTPMTGNEVEARVGAMLDNMTQSEKINFSRVDDGRMIPKLDKFNLQGTVAYDSAMGVLVGGKTFGAQYLPRQHSQPPGASTGPRNSVWRSATKPG</sequence>
<evidence type="ECO:0000313" key="4">
    <source>
        <dbReference type="EMBL" id="RMV22722.1"/>
    </source>
</evidence>
<evidence type="ECO:0000313" key="6">
    <source>
        <dbReference type="Proteomes" id="UP000272703"/>
    </source>
</evidence>
<dbReference type="Proteomes" id="UP000272703">
    <property type="component" value="Unassembled WGS sequence"/>
</dbReference>
<accession>A0A3M6AHS9</accession>
<reference evidence="5 6" key="1">
    <citation type="submission" date="2018-08" db="EMBL/GenBank/DDBJ databases">
        <title>Recombination of ecologically and evolutionarily significant loci maintains genetic cohesion in the Pseudomonas syringae species complex.</title>
        <authorList>
            <person name="Dillon M."/>
            <person name="Thakur S."/>
            <person name="Almeida R.N.D."/>
            <person name="Weir B.S."/>
            <person name="Guttman D.S."/>
        </authorList>
    </citation>
    <scope>NUCLEOTIDE SEQUENCE [LARGE SCALE GENOMIC DNA]</scope>
    <source>
        <strain evidence="3 5">ICMP 11895</strain>
        <strain evidence="4 6">ICMP 11897</strain>
    </source>
</reference>
<protein>
    <submittedName>
        <fullName evidence="3">Beta-glucosidase</fullName>
    </submittedName>
</protein>
<feature type="compositionally biased region" description="Polar residues" evidence="1">
    <location>
        <begin position="97"/>
        <end position="114"/>
    </location>
</feature>
<proteinExistence type="predicted"/>
<comment type="caution">
    <text evidence="3">The sequence shown here is derived from an EMBL/GenBank/DDBJ whole genome shotgun (WGS) entry which is preliminary data.</text>
</comment>
<feature type="region of interest" description="Disordered" evidence="1">
    <location>
        <begin position="93"/>
        <end position="120"/>
    </location>
</feature>
<name>A0A3M6AHS9_PSESS</name>
<organism evidence="3 5">
    <name type="scientific">Pseudomonas savastanoi</name>
    <name type="common">Pseudomonas syringae pv. savastanoi</name>
    <dbReference type="NCBI Taxonomy" id="29438"/>
    <lineage>
        <taxon>Bacteria</taxon>
        <taxon>Pseudomonadati</taxon>
        <taxon>Pseudomonadota</taxon>
        <taxon>Gammaproteobacteria</taxon>
        <taxon>Pseudomonadales</taxon>
        <taxon>Pseudomonadaceae</taxon>
        <taxon>Pseudomonas</taxon>
    </lineage>
</organism>
<evidence type="ECO:0000313" key="3">
    <source>
        <dbReference type="EMBL" id="RMV18871.1"/>
    </source>
</evidence>
<dbReference type="EMBL" id="RBUN01000078">
    <property type="protein sequence ID" value="RMV22722.1"/>
    <property type="molecule type" value="Genomic_DNA"/>
</dbReference>
<evidence type="ECO:0000256" key="2">
    <source>
        <dbReference type="SAM" id="SignalP"/>
    </source>
</evidence>
<evidence type="ECO:0000313" key="5">
    <source>
        <dbReference type="Proteomes" id="UP000272241"/>
    </source>
</evidence>
<dbReference type="Proteomes" id="UP000272241">
    <property type="component" value="Unassembled WGS sequence"/>
</dbReference>
<feature type="signal peptide" evidence="2">
    <location>
        <begin position="1"/>
        <end position="25"/>
    </location>
</feature>
<dbReference type="AlphaFoldDB" id="A0A3M6AHS9"/>